<dbReference type="AlphaFoldDB" id="A0A219B4Q8"/>
<organism evidence="1 2">
    <name type="scientific">Pacificimonas flava</name>
    <dbReference type="NCBI Taxonomy" id="1234595"/>
    <lineage>
        <taxon>Bacteria</taxon>
        <taxon>Pseudomonadati</taxon>
        <taxon>Pseudomonadota</taxon>
        <taxon>Alphaproteobacteria</taxon>
        <taxon>Sphingomonadales</taxon>
        <taxon>Sphingosinicellaceae</taxon>
        <taxon>Pacificimonas</taxon>
    </lineage>
</organism>
<dbReference type="InterPro" id="IPR011990">
    <property type="entry name" value="TPR-like_helical_dom_sf"/>
</dbReference>
<dbReference type="SUPFAM" id="SSF48452">
    <property type="entry name" value="TPR-like"/>
    <property type="match status" value="1"/>
</dbReference>
<evidence type="ECO:0000313" key="2">
    <source>
        <dbReference type="Proteomes" id="UP000198462"/>
    </source>
</evidence>
<sequence length="213" mass="22129">MIWAGFAIIAVAIAALLLARRSAWPWTLVTLAVAALAYGFSGKPLLGSAPADTGLEGQEQTGAEVVQLRAQLLEAPTDTRLWGEFSSALVRAGRSEEAVEGLNFASRTLGPNADLQVQLGTTLIAHAGGLITPAAQLALGRASEIDPTHPAPLYFLGLAHLQSGEPANAIEAWSDLAARTPPGAPWEADLQRKLRAARIMQEAGVGSGSAPPD</sequence>
<keyword evidence="2" id="KW-1185">Reference proteome</keyword>
<dbReference type="RefSeq" id="WP_088712047.1">
    <property type="nucleotide sequence ID" value="NZ_NFZT01000001.1"/>
</dbReference>
<gene>
    <name evidence="1" type="ORF">B5C34_07170</name>
</gene>
<evidence type="ECO:0008006" key="3">
    <source>
        <dbReference type="Google" id="ProtNLM"/>
    </source>
</evidence>
<protein>
    <recommendedName>
        <fullName evidence="3">Cytochrome c heme lyase subunit CcmH</fullName>
    </recommendedName>
</protein>
<dbReference type="OrthoDB" id="7390129at2"/>
<comment type="caution">
    <text evidence="1">The sequence shown here is derived from an EMBL/GenBank/DDBJ whole genome shotgun (WGS) entry which is preliminary data.</text>
</comment>
<reference evidence="2" key="1">
    <citation type="submission" date="2017-05" db="EMBL/GenBank/DDBJ databases">
        <authorList>
            <person name="Lin X."/>
        </authorList>
    </citation>
    <scope>NUCLEOTIDE SEQUENCE [LARGE SCALE GENOMIC DNA]</scope>
    <source>
        <strain evidence="2">JLT2012</strain>
    </source>
</reference>
<name>A0A219B4Q8_9SPHN</name>
<dbReference type="EMBL" id="NFZT01000001">
    <property type="protein sequence ID" value="OWV33261.1"/>
    <property type="molecule type" value="Genomic_DNA"/>
</dbReference>
<dbReference type="Gene3D" id="1.25.40.10">
    <property type="entry name" value="Tetratricopeptide repeat domain"/>
    <property type="match status" value="1"/>
</dbReference>
<accession>A0A219B4Q8</accession>
<dbReference type="Proteomes" id="UP000198462">
    <property type="component" value="Unassembled WGS sequence"/>
</dbReference>
<proteinExistence type="predicted"/>
<evidence type="ECO:0000313" key="1">
    <source>
        <dbReference type="EMBL" id="OWV33261.1"/>
    </source>
</evidence>